<dbReference type="GO" id="GO:0016740">
    <property type="term" value="F:transferase activity"/>
    <property type="evidence" value="ECO:0007669"/>
    <property type="project" value="UniProtKB-KW"/>
</dbReference>
<comment type="caution">
    <text evidence="3">The sequence shown here is derived from an EMBL/GenBank/DDBJ whole genome shotgun (WGS) entry which is preliminary data.</text>
</comment>
<reference evidence="3" key="1">
    <citation type="journal article" date="2018" name="Genome Biol.">
        <title>SKESA: strategic k-mer extension for scrupulous assemblies.</title>
        <authorList>
            <person name="Souvorov A."/>
            <person name="Agarwala R."/>
            <person name="Lipman D.J."/>
        </authorList>
    </citation>
    <scope>NUCLEOTIDE SEQUENCE</scope>
    <source>
        <strain evidence="3">MA.04ba 7175</strain>
    </source>
</reference>
<dbReference type="Pfam" id="PF17994">
    <property type="entry name" value="Glft2_N"/>
    <property type="match status" value="1"/>
</dbReference>
<evidence type="ECO:0000259" key="1">
    <source>
        <dbReference type="Pfam" id="PF00535"/>
    </source>
</evidence>
<feature type="domain" description="Glycosyltransferase 2-like" evidence="1">
    <location>
        <begin position="156"/>
        <end position="256"/>
    </location>
</feature>
<dbReference type="AlphaFoldDB" id="A0A760WHN4"/>
<keyword evidence="3" id="KW-0808">Transferase</keyword>
<dbReference type="Pfam" id="PF00535">
    <property type="entry name" value="Glycos_transf_2"/>
    <property type="match status" value="1"/>
</dbReference>
<evidence type="ECO:0000259" key="2">
    <source>
        <dbReference type="Pfam" id="PF17994"/>
    </source>
</evidence>
<dbReference type="EMBL" id="DAAXVX010000001">
    <property type="protein sequence ID" value="HAG2788619.1"/>
    <property type="molecule type" value="Genomic_DNA"/>
</dbReference>
<reference evidence="3" key="2">
    <citation type="submission" date="2020-02" db="EMBL/GenBank/DDBJ databases">
        <authorList>
            <consortium name="NCBI Pathogen Detection Project"/>
        </authorList>
    </citation>
    <scope>NUCLEOTIDE SEQUENCE</scope>
    <source>
        <strain evidence="3">MA.04ba 7175</strain>
    </source>
</reference>
<dbReference type="InterPro" id="IPR040492">
    <property type="entry name" value="GlfT2_N"/>
</dbReference>
<dbReference type="InterPro" id="IPR001173">
    <property type="entry name" value="Glyco_trans_2-like"/>
</dbReference>
<name>A0A760WHN4_SALER</name>
<accession>A0A760WHN4</accession>
<dbReference type="Gene3D" id="3.90.550.60">
    <property type="match status" value="1"/>
</dbReference>
<evidence type="ECO:0000313" key="3">
    <source>
        <dbReference type="EMBL" id="HAG2788619.1"/>
    </source>
</evidence>
<protein>
    <submittedName>
        <fullName evidence="3">Glycosyltransferase family 2 protein</fullName>
    </submittedName>
</protein>
<organism evidence="3">
    <name type="scientific">Salmonella enterica</name>
    <name type="common">Salmonella choleraesuis</name>
    <dbReference type="NCBI Taxonomy" id="28901"/>
    <lineage>
        <taxon>Bacteria</taxon>
        <taxon>Pseudomonadati</taxon>
        <taxon>Pseudomonadota</taxon>
        <taxon>Gammaproteobacteria</taxon>
        <taxon>Enterobacterales</taxon>
        <taxon>Enterobacteriaceae</taxon>
        <taxon>Salmonella</taxon>
    </lineage>
</organism>
<dbReference type="InterPro" id="IPR029044">
    <property type="entry name" value="Nucleotide-diphossugar_trans"/>
</dbReference>
<dbReference type="SUPFAM" id="SSF53448">
    <property type="entry name" value="Nucleotide-diphospho-sugar transferases"/>
    <property type="match status" value="1"/>
</dbReference>
<gene>
    <name evidence="3" type="ORF">G8Y94_000656</name>
</gene>
<feature type="domain" description="Galactofuranosyltransferase GlfT2 N-terminal" evidence="2">
    <location>
        <begin position="5"/>
        <end position="138"/>
    </location>
</feature>
<proteinExistence type="predicted"/>
<sequence>MYFLLQKVILPNIDLCTEEQLYFRTQGGKYNYTSRNLLVPRHKVACFDTFFNAFSVKKWKKYTTLTSLFLRVNIIGRGTINVRHKENGVIRVLKQIDFKSSCNISDEIEIEIEIEIDISKINFGYIYVEWQSDEDSVLNGFEFLTKDHVSKSSMALVITTYNRKEAVTKTINRINKTLLTQSEFKDRFKLIVVNNGEAINHPSGNGIMVINNENLGGSGGFMRGLIEAGKINDVKHVIFMDDDGSCEIESICRTHAFLLMAKDKNTVVTGCMLFEDNPAIIHESGAIWHRDFLHYPDKHYLDAREIDSLDTFDNERKIGYGGWWFFAFNINAIEYYSFPFFVRGDDLLFGYMHKKHNIVTLNGVASWQMDFERKISVLNSYLNFRTVAVPALISKRKFAALLLSVFFVREVFLASFSCRYELARAMIMSYNDCLSGREFWEDNVDLLEIRKRINAITHNEKFNVEGIDIVNGCVDYPCSGKEKAIYKFFRCITLNGHLIPAFFLIKKPIVVDYRHYHPTKFSFRRITIYHLNIENGKLLKLTHSKMEFFKVIINGLFTAVKNFYRFKSAKKEMKNSLPYLTSKLFWYKKFNKKSEDKY</sequence>